<evidence type="ECO:0000313" key="2">
    <source>
        <dbReference type="EMBL" id="CCK70466.1"/>
    </source>
</evidence>
<reference evidence="3" key="2">
    <citation type="submission" date="2012-08" db="EMBL/GenBank/DDBJ databases">
        <title>Genome sequence of Kazachstania naganishii.</title>
        <authorList>
            <person name="Gordon J.L."/>
            <person name="Armisen D."/>
            <person name="Proux-Wera E."/>
            <person name="OhEigeartaigh S.S."/>
            <person name="Byrne K.P."/>
            <person name="Wolfe K.H."/>
        </authorList>
    </citation>
    <scope>NUCLEOTIDE SEQUENCE [LARGE SCALE GENOMIC DNA]</scope>
    <source>
        <strain evidence="3">ATCC MYA-139 / BCRC 22969 / CBS 8797 / CCRC 22969 / KCTC 17520 / NBRC 10181 / NCYC 3082</strain>
    </source>
</reference>
<dbReference type="GeneID" id="34526166"/>
<gene>
    <name evidence="2" type="primary">KNAG0E02040</name>
    <name evidence="2" type="ordered locus">KNAG_0E02040</name>
</gene>
<organism evidence="2 3">
    <name type="scientific">Huiozyma naganishii (strain ATCC MYA-139 / BCRC 22969 / CBS 8797 / KCTC 17520 / NBRC 10181 / NCYC 3082 / Yp74L-3)</name>
    <name type="common">Yeast</name>
    <name type="synonym">Kazachstania naganishii</name>
    <dbReference type="NCBI Taxonomy" id="1071383"/>
    <lineage>
        <taxon>Eukaryota</taxon>
        <taxon>Fungi</taxon>
        <taxon>Dikarya</taxon>
        <taxon>Ascomycota</taxon>
        <taxon>Saccharomycotina</taxon>
        <taxon>Saccharomycetes</taxon>
        <taxon>Saccharomycetales</taxon>
        <taxon>Saccharomycetaceae</taxon>
        <taxon>Huiozyma</taxon>
    </lineage>
</organism>
<evidence type="ECO:0000313" key="3">
    <source>
        <dbReference type="Proteomes" id="UP000006310"/>
    </source>
</evidence>
<dbReference type="EMBL" id="HE978318">
    <property type="protein sequence ID" value="CCK70466.1"/>
    <property type="molecule type" value="Genomic_DNA"/>
</dbReference>
<proteinExistence type="predicted"/>
<reference evidence="2 3" key="1">
    <citation type="journal article" date="2011" name="Proc. Natl. Acad. Sci. U.S.A.">
        <title>Evolutionary erosion of yeast sex chromosomes by mating-type switching accidents.</title>
        <authorList>
            <person name="Gordon J.L."/>
            <person name="Armisen D."/>
            <person name="Proux-Wera E."/>
            <person name="Oheigeartaigh S.S."/>
            <person name="Byrne K.P."/>
            <person name="Wolfe K.H."/>
        </authorList>
    </citation>
    <scope>NUCLEOTIDE SEQUENCE [LARGE SCALE GENOMIC DNA]</scope>
    <source>
        <strain evidence="3">ATCC MYA-139 / BCRC 22969 / CBS 8797 / CCRC 22969 / KCTC 17520 / NBRC 10181 / NCYC 3082</strain>
    </source>
</reference>
<sequence length="160" mass="18052">MAKKNPESPYKAIAESISARDPLSYPGSTDRGNNTREKTGKTGKITPRPVHPRPHTMGVRPLTPFSPSPLPLSAQHGAINRFLQRARERARTRLHNLLHPCVPRCRPLHREGRGREECFCSCNVGRVGDPHFPMPFQREERRVVCSAQFHSAVSENIRGF</sequence>
<name>J7S7S8_HUIN7</name>
<dbReference type="AlphaFoldDB" id="J7S7S8"/>
<feature type="region of interest" description="Disordered" evidence="1">
    <location>
        <begin position="1"/>
        <end position="56"/>
    </location>
</feature>
<dbReference type="Proteomes" id="UP000006310">
    <property type="component" value="Chromosome 5"/>
</dbReference>
<dbReference type="KEGG" id="kng:KNAG_0E02040"/>
<dbReference type="HOGENOM" id="CLU_1652416_0_0_1"/>
<protein>
    <submittedName>
        <fullName evidence="2">Uncharacterized protein</fullName>
    </submittedName>
</protein>
<keyword evidence="3" id="KW-1185">Reference proteome</keyword>
<dbReference type="RefSeq" id="XP_022464712.1">
    <property type="nucleotide sequence ID" value="XM_022608191.1"/>
</dbReference>
<evidence type="ECO:0000256" key="1">
    <source>
        <dbReference type="SAM" id="MobiDB-lite"/>
    </source>
</evidence>
<accession>J7S7S8</accession>